<accession>A0A3A8P0S8</accession>
<name>A0A3A8P0S8_9BACT</name>
<evidence type="ECO:0000313" key="1">
    <source>
        <dbReference type="EMBL" id="RKH48141.1"/>
    </source>
</evidence>
<dbReference type="Proteomes" id="UP000273405">
    <property type="component" value="Unassembled WGS sequence"/>
</dbReference>
<organism evidence="1 2">
    <name type="scientific">Corallococcus sicarius</name>
    <dbReference type="NCBI Taxonomy" id="2316726"/>
    <lineage>
        <taxon>Bacteria</taxon>
        <taxon>Pseudomonadati</taxon>
        <taxon>Myxococcota</taxon>
        <taxon>Myxococcia</taxon>
        <taxon>Myxococcales</taxon>
        <taxon>Cystobacterineae</taxon>
        <taxon>Myxococcaceae</taxon>
        <taxon>Corallococcus</taxon>
    </lineage>
</organism>
<evidence type="ECO:0000313" key="2">
    <source>
        <dbReference type="Proteomes" id="UP000273405"/>
    </source>
</evidence>
<gene>
    <name evidence="1" type="ORF">D7X12_00740</name>
</gene>
<dbReference type="OrthoDB" id="9841520at2"/>
<keyword evidence="2" id="KW-1185">Reference proteome</keyword>
<proteinExistence type="predicted"/>
<comment type="caution">
    <text evidence="1">The sequence shown here is derived from an EMBL/GenBank/DDBJ whole genome shotgun (WGS) entry which is preliminary data.</text>
</comment>
<reference evidence="2" key="1">
    <citation type="submission" date="2018-09" db="EMBL/GenBank/DDBJ databases">
        <authorList>
            <person name="Livingstone P.G."/>
            <person name="Whitworth D.E."/>
        </authorList>
    </citation>
    <scope>NUCLEOTIDE SEQUENCE [LARGE SCALE GENOMIC DNA]</scope>
    <source>
        <strain evidence="2">CA040B</strain>
    </source>
</reference>
<dbReference type="EMBL" id="RAWG01000003">
    <property type="protein sequence ID" value="RKH48141.1"/>
    <property type="molecule type" value="Genomic_DNA"/>
</dbReference>
<protein>
    <submittedName>
        <fullName evidence="1">Uncharacterized protein</fullName>
    </submittedName>
</protein>
<dbReference type="RefSeq" id="WP_120623340.1">
    <property type="nucleotide sequence ID" value="NZ_RAWG01000003.1"/>
</dbReference>
<sequence>MSRKPVDFVTLDALVQGEDDPETPAAWRALLTTPDAATRWAQAVARRATIDRFAMEVLNHPWLASSLSRLRRKTRFPVGVALSLHLVPPPLTALLGPTSRAPELLTAPAWGEIESLSVKVGLTLELHPFQAPGEHVRVFYQSRTAQGSMPGRRWKLEPGESPVLLMAVEGADADDTLDSALSKSLSSAGVVLFELAEEAPED</sequence>
<dbReference type="AlphaFoldDB" id="A0A3A8P0S8"/>